<accession>A0ABN9DHM0</accession>
<evidence type="ECO:0000256" key="1">
    <source>
        <dbReference type="SAM" id="MobiDB-lite"/>
    </source>
</evidence>
<organism evidence="2 3">
    <name type="scientific">Staurois parvus</name>
    <dbReference type="NCBI Taxonomy" id="386267"/>
    <lineage>
        <taxon>Eukaryota</taxon>
        <taxon>Metazoa</taxon>
        <taxon>Chordata</taxon>
        <taxon>Craniata</taxon>
        <taxon>Vertebrata</taxon>
        <taxon>Euteleostomi</taxon>
        <taxon>Amphibia</taxon>
        <taxon>Batrachia</taxon>
        <taxon>Anura</taxon>
        <taxon>Neobatrachia</taxon>
        <taxon>Ranoidea</taxon>
        <taxon>Ranidae</taxon>
        <taxon>Staurois</taxon>
    </lineage>
</organism>
<proteinExistence type="predicted"/>
<feature type="region of interest" description="Disordered" evidence="1">
    <location>
        <begin position="34"/>
        <end position="58"/>
    </location>
</feature>
<reference evidence="2" key="1">
    <citation type="submission" date="2023-05" db="EMBL/GenBank/DDBJ databases">
        <authorList>
            <person name="Stuckert A."/>
        </authorList>
    </citation>
    <scope>NUCLEOTIDE SEQUENCE</scope>
</reference>
<keyword evidence="3" id="KW-1185">Reference proteome</keyword>
<dbReference type="Proteomes" id="UP001162483">
    <property type="component" value="Unassembled WGS sequence"/>
</dbReference>
<gene>
    <name evidence="2" type="ORF">SPARVUS_LOCUS7166247</name>
</gene>
<sequence length="58" mass="6425">MHSSKKKINLSSNTHQTEHVQLAPRLCSISRWIGDSRRGGSEKTGSNSLFTQCRGLTP</sequence>
<protein>
    <submittedName>
        <fullName evidence="2">Uncharacterized protein</fullName>
    </submittedName>
</protein>
<name>A0ABN9DHM0_9NEOB</name>
<evidence type="ECO:0000313" key="2">
    <source>
        <dbReference type="EMBL" id="CAI9570933.1"/>
    </source>
</evidence>
<comment type="caution">
    <text evidence="2">The sequence shown here is derived from an EMBL/GenBank/DDBJ whole genome shotgun (WGS) entry which is preliminary data.</text>
</comment>
<evidence type="ECO:0000313" key="3">
    <source>
        <dbReference type="Proteomes" id="UP001162483"/>
    </source>
</evidence>
<dbReference type="EMBL" id="CATNWA010014362">
    <property type="protein sequence ID" value="CAI9570933.1"/>
    <property type="molecule type" value="Genomic_DNA"/>
</dbReference>